<keyword evidence="4" id="KW-1185">Reference proteome</keyword>
<feature type="compositionally biased region" description="Acidic residues" evidence="1">
    <location>
        <begin position="136"/>
        <end position="149"/>
    </location>
</feature>
<feature type="transmembrane region" description="Helical" evidence="2">
    <location>
        <begin position="16"/>
        <end position="37"/>
    </location>
</feature>
<dbReference type="AlphaFoldDB" id="A0A6L9SCS4"/>
<dbReference type="Proteomes" id="UP000475214">
    <property type="component" value="Unassembled WGS sequence"/>
</dbReference>
<evidence type="ECO:0000256" key="1">
    <source>
        <dbReference type="SAM" id="MobiDB-lite"/>
    </source>
</evidence>
<proteinExistence type="predicted"/>
<feature type="region of interest" description="Disordered" evidence="1">
    <location>
        <begin position="51"/>
        <end position="228"/>
    </location>
</feature>
<organism evidence="3 4">
    <name type="scientific">Phytoactinopolyspora halotolerans</name>
    <dbReference type="NCBI Taxonomy" id="1981512"/>
    <lineage>
        <taxon>Bacteria</taxon>
        <taxon>Bacillati</taxon>
        <taxon>Actinomycetota</taxon>
        <taxon>Actinomycetes</taxon>
        <taxon>Jiangellales</taxon>
        <taxon>Jiangellaceae</taxon>
        <taxon>Phytoactinopolyspora</taxon>
    </lineage>
</organism>
<sequence>MFATVMGWFVAKGRTYPSLVACVVGATVGITLGSLVVPTSNDRIAADTDLVTTHTASTPSNEPTTESTGARPQSPEERKPSGTGTPRATADDQPPESRNQADDRPSDQGADGSADAPDQSGSQDSSGDDDSNRTDDESDTQDDAPDETSSEAPDADQNTPDRSPPQSSDEPEDDPDSEDQPDEPDQPDKSDEPDVPDDSEEPQEPERSAPPTMDTDIPEPIPTDPEEREKYCLGLDLSLLELLLCLG</sequence>
<accession>A0A6L9SCS4</accession>
<keyword evidence="2" id="KW-0812">Transmembrane</keyword>
<dbReference type="RefSeq" id="WP_163741723.1">
    <property type="nucleotide sequence ID" value="NZ_JAAGOA010000017.1"/>
</dbReference>
<gene>
    <name evidence="3" type="ORF">G1H10_21835</name>
</gene>
<evidence type="ECO:0000313" key="3">
    <source>
        <dbReference type="EMBL" id="NEE02809.1"/>
    </source>
</evidence>
<keyword evidence="2" id="KW-0472">Membrane</keyword>
<reference evidence="3 4" key="1">
    <citation type="submission" date="2020-02" db="EMBL/GenBank/DDBJ databases">
        <authorList>
            <person name="Li X.-J."/>
            <person name="Han X.-M."/>
        </authorList>
    </citation>
    <scope>NUCLEOTIDE SEQUENCE [LARGE SCALE GENOMIC DNA]</scope>
    <source>
        <strain evidence="3 4">CCTCC AB 2017055</strain>
    </source>
</reference>
<keyword evidence="2" id="KW-1133">Transmembrane helix</keyword>
<comment type="caution">
    <text evidence="3">The sequence shown here is derived from an EMBL/GenBank/DDBJ whole genome shotgun (WGS) entry which is preliminary data.</text>
</comment>
<evidence type="ECO:0000256" key="2">
    <source>
        <dbReference type="SAM" id="Phobius"/>
    </source>
</evidence>
<feature type="compositionally biased region" description="Acidic residues" evidence="1">
    <location>
        <begin position="169"/>
        <end position="185"/>
    </location>
</feature>
<feature type="compositionally biased region" description="Low complexity" evidence="1">
    <location>
        <begin position="55"/>
        <end position="68"/>
    </location>
</feature>
<name>A0A6L9SCS4_9ACTN</name>
<dbReference type="EMBL" id="JAAGOA010000017">
    <property type="protein sequence ID" value="NEE02809.1"/>
    <property type="molecule type" value="Genomic_DNA"/>
</dbReference>
<protein>
    <submittedName>
        <fullName evidence="3">Uncharacterized protein</fullName>
    </submittedName>
</protein>
<evidence type="ECO:0000313" key="4">
    <source>
        <dbReference type="Proteomes" id="UP000475214"/>
    </source>
</evidence>
<feature type="compositionally biased region" description="Low complexity" evidence="1">
    <location>
        <begin position="113"/>
        <end position="125"/>
    </location>
</feature>
<feature type="compositionally biased region" description="Acidic residues" evidence="1">
    <location>
        <begin position="193"/>
        <end position="203"/>
    </location>
</feature>